<reference evidence="1" key="1">
    <citation type="journal article" date="2021" name="Proc. Natl. Acad. Sci. U.S.A.">
        <title>A Catalog of Tens of Thousands of Viruses from Human Metagenomes Reveals Hidden Associations with Chronic Diseases.</title>
        <authorList>
            <person name="Tisza M.J."/>
            <person name="Buck C.B."/>
        </authorList>
    </citation>
    <scope>NUCLEOTIDE SEQUENCE</scope>
    <source>
        <strain evidence="1">CtMOb8</strain>
    </source>
</reference>
<accession>A0A8S5Q101</accession>
<name>A0A8S5Q101_9CAUD</name>
<proteinExistence type="predicted"/>
<evidence type="ECO:0000313" key="1">
    <source>
        <dbReference type="EMBL" id="DAE12196.1"/>
    </source>
</evidence>
<dbReference type="EMBL" id="BK015544">
    <property type="protein sequence ID" value="DAE12196.1"/>
    <property type="molecule type" value="Genomic_DNA"/>
</dbReference>
<sequence length="40" mass="4482">MTRICISVHPVSHRLEWRGWGKLVNALTAVSGGVYVFVEL</sequence>
<organism evidence="1">
    <name type="scientific">Siphoviridae sp. ctMOb8</name>
    <dbReference type="NCBI Taxonomy" id="2825460"/>
    <lineage>
        <taxon>Viruses</taxon>
        <taxon>Duplodnaviria</taxon>
        <taxon>Heunggongvirae</taxon>
        <taxon>Uroviricota</taxon>
        <taxon>Caudoviricetes</taxon>
    </lineage>
</organism>
<protein>
    <submittedName>
        <fullName evidence="1">Uncharacterized protein</fullName>
    </submittedName>
</protein>